<dbReference type="RefSeq" id="XP_052944452.1">
    <property type="nucleotide sequence ID" value="XM_053087413.1"/>
</dbReference>
<sequence length="396" mass="44186">MRIRIWATLPTVYRGVIGRIDASRPSLEAKKSQHDELTVQAVSSAIVRLTGQVADVEIEDGLLLGSTGMTQSCHCGQGCAETASDPLMFSEEGILIVAEVCAGLWKRSVACTIANCQGDQVKGPPESRFTLLQRSWDLWTKLTSRYARSPSAGGPAWTRSCAKGTPHRDKGSISPAPMRTYTGQMPYFHPLHFALFCVNQYPSYPAQCPTLPLSRWMGIMFPFHVELLFVRSIVQFEAMIGSSSVPPRHICRDPTPVSAEDTAEVRRTQELCESFRAQLQEQELLDSDHDGIQTRQVSAYRLIAKRIVDNDSLCMLRLDDPTEFKLPYRFGWKSADPKHYSVKLYTGSTRGGKRYHRLQAHRPVRLIPNRSAAKGVRPATAPLSPVLVIFPVYTSH</sequence>
<accession>A0AA38H5R5</accession>
<dbReference type="AlphaFoldDB" id="A0AA38H5R5"/>
<evidence type="ECO:0000313" key="2">
    <source>
        <dbReference type="Proteomes" id="UP001164286"/>
    </source>
</evidence>
<organism evidence="1 2">
    <name type="scientific">Dioszegia hungarica</name>
    <dbReference type="NCBI Taxonomy" id="4972"/>
    <lineage>
        <taxon>Eukaryota</taxon>
        <taxon>Fungi</taxon>
        <taxon>Dikarya</taxon>
        <taxon>Basidiomycota</taxon>
        <taxon>Agaricomycotina</taxon>
        <taxon>Tremellomycetes</taxon>
        <taxon>Tremellales</taxon>
        <taxon>Bulleribasidiaceae</taxon>
        <taxon>Dioszegia</taxon>
    </lineage>
</organism>
<reference evidence="1" key="1">
    <citation type="journal article" date="2022" name="G3 (Bethesda)">
        <title>High quality genome of the basidiomycete yeast Dioszegia hungarica PDD-24b-2 isolated from cloud water.</title>
        <authorList>
            <person name="Jarrige D."/>
            <person name="Haridas S."/>
            <person name="Bleykasten-Grosshans C."/>
            <person name="Joly M."/>
            <person name="Nadalig T."/>
            <person name="Sancelme M."/>
            <person name="Vuilleumier S."/>
            <person name="Grigoriev I.V."/>
            <person name="Amato P."/>
            <person name="Bringel F."/>
        </authorList>
    </citation>
    <scope>NUCLEOTIDE SEQUENCE</scope>
    <source>
        <strain evidence="1">PDD-24b-2</strain>
    </source>
</reference>
<dbReference type="EMBL" id="JAKWFO010000006">
    <property type="protein sequence ID" value="KAI9634675.1"/>
    <property type="molecule type" value="Genomic_DNA"/>
</dbReference>
<dbReference type="Proteomes" id="UP001164286">
    <property type="component" value="Unassembled WGS sequence"/>
</dbReference>
<protein>
    <submittedName>
        <fullName evidence="1">Uncharacterized protein</fullName>
    </submittedName>
</protein>
<name>A0AA38H5R5_9TREE</name>
<proteinExistence type="predicted"/>
<gene>
    <name evidence="1" type="ORF">MKK02DRAFT_27840</name>
</gene>
<keyword evidence="2" id="KW-1185">Reference proteome</keyword>
<dbReference type="GeneID" id="77726618"/>
<comment type="caution">
    <text evidence="1">The sequence shown here is derived from an EMBL/GenBank/DDBJ whole genome shotgun (WGS) entry which is preliminary data.</text>
</comment>
<evidence type="ECO:0000313" key="1">
    <source>
        <dbReference type="EMBL" id="KAI9634675.1"/>
    </source>
</evidence>